<dbReference type="EMBL" id="CP136600">
    <property type="protein sequence ID" value="WOH38627.1"/>
    <property type="molecule type" value="Genomic_DNA"/>
</dbReference>
<dbReference type="Pfam" id="PF03060">
    <property type="entry name" value="NMO"/>
    <property type="match status" value="1"/>
</dbReference>
<dbReference type="InterPro" id="IPR004136">
    <property type="entry name" value="NMO"/>
</dbReference>
<dbReference type="CDD" id="cd04730">
    <property type="entry name" value="NPD_like"/>
    <property type="match status" value="1"/>
</dbReference>
<evidence type="ECO:0000256" key="4">
    <source>
        <dbReference type="ARBA" id="ARBA00023002"/>
    </source>
</evidence>
<evidence type="ECO:0000256" key="3">
    <source>
        <dbReference type="ARBA" id="ARBA00022643"/>
    </source>
</evidence>
<evidence type="ECO:0000313" key="7">
    <source>
        <dbReference type="Proteomes" id="UP001301442"/>
    </source>
</evidence>
<keyword evidence="2" id="KW-0285">Flavoprotein</keyword>
<reference evidence="6 7" key="1">
    <citation type="submission" date="2023-09" db="EMBL/GenBank/DDBJ databases">
        <authorList>
            <person name="Qi X."/>
        </authorList>
    </citation>
    <scope>NUCLEOTIDE SEQUENCE [LARGE SCALE GENOMIC DNA]</scope>
    <source>
        <strain evidence="6 7">S1-1</strain>
    </source>
</reference>
<keyword evidence="4 6" id="KW-0560">Oxidoreductase</keyword>
<dbReference type="PANTHER" id="PTHR42747">
    <property type="entry name" value="NITRONATE MONOOXYGENASE-RELATED"/>
    <property type="match status" value="1"/>
</dbReference>
<keyword evidence="3" id="KW-0288">FMN</keyword>
<dbReference type="EC" id="1.13.12.-" evidence="6"/>
<evidence type="ECO:0000313" key="6">
    <source>
        <dbReference type="EMBL" id="WOH38627.1"/>
    </source>
</evidence>
<organism evidence="6 7">
    <name type="scientific">Thalassotalea fonticola</name>
    <dbReference type="NCBI Taxonomy" id="3065649"/>
    <lineage>
        <taxon>Bacteria</taxon>
        <taxon>Pseudomonadati</taxon>
        <taxon>Pseudomonadota</taxon>
        <taxon>Gammaproteobacteria</taxon>
        <taxon>Alteromonadales</taxon>
        <taxon>Colwelliaceae</taxon>
        <taxon>Thalassotalea</taxon>
    </lineage>
</organism>
<dbReference type="Gene3D" id="3.20.20.70">
    <property type="entry name" value="Aldolase class I"/>
    <property type="match status" value="1"/>
</dbReference>
<dbReference type="GO" id="GO:0004497">
    <property type="term" value="F:monooxygenase activity"/>
    <property type="evidence" value="ECO:0007669"/>
    <property type="project" value="UniProtKB-KW"/>
</dbReference>
<gene>
    <name evidence="6" type="ORF">RI844_05250</name>
</gene>
<comment type="similarity">
    <text evidence="1">Belongs to the nitronate monooxygenase family. NMO class I subfamily.</text>
</comment>
<evidence type="ECO:0000256" key="1">
    <source>
        <dbReference type="ARBA" id="ARBA00009881"/>
    </source>
</evidence>
<dbReference type="SUPFAM" id="SSF51412">
    <property type="entry name" value="Inosine monophosphate dehydrogenase (IMPDH)"/>
    <property type="match status" value="1"/>
</dbReference>
<dbReference type="InterPro" id="IPR013785">
    <property type="entry name" value="Aldolase_TIM"/>
</dbReference>
<accession>A0ABZ0GRQ8</accession>
<keyword evidence="7" id="KW-1185">Reference proteome</keyword>
<dbReference type="Proteomes" id="UP001301442">
    <property type="component" value="Chromosome"/>
</dbReference>
<evidence type="ECO:0000256" key="5">
    <source>
        <dbReference type="ARBA" id="ARBA00023033"/>
    </source>
</evidence>
<dbReference type="PANTHER" id="PTHR42747:SF4">
    <property type="entry name" value="BLR1330 PROTEIN"/>
    <property type="match status" value="1"/>
</dbReference>
<keyword evidence="5 6" id="KW-0503">Monooxygenase</keyword>
<dbReference type="RefSeq" id="WP_348397396.1">
    <property type="nucleotide sequence ID" value="NZ_CP136600.1"/>
</dbReference>
<proteinExistence type="inferred from homology"/>
<evidence type="ECO:0000256" key="2">
    <source>
        <dbReference type="ARBA" id="ARBA00022630"/>
    </source>
</evidence>
<protein>
    <submittedName>
        <fullName evidence="6">Nitronate monooxygenase family protein</fullName>
        <ecNumber evidence="6">1.13.12.-</ecNumber>
    </submittedName>
</protein>
<sequence length="323" mass="34345">MPLPESFAGRLSLPVISAPMFLASTPKMVIANCIEGIIGTFPAANQRTLEGLEAWIIEIKQALTDFEQTTGKKAAPFGVNLIVHKSNARMQQDLAMLVKHQVPLVITSLGAISTVVDAIHTYGGVVFHDVVNARHGRKAQQAGVDGLIAVTAGAGGHAGSLHPFALVQELRSFFDKTLLLSGSISTGAEVAAARCLGVDLAYMGTRFLATKECQVSEPYKQLIVNAKADDIIYTNAISGIPANFIKQSVTDAGFDLDNLPTPDGFDIGAEMSDVDEKPSMKKPWKDIWSAGQGVSAINNILSISDLAAQLKQEYQTAINGINS</sequence>
<name>A0ABZ0GRQ8_9GAMM</name>